<feature type="compositionally biased region" description="Acidic residues" evidence="9">
    <location>
        <begin position="571"/>
        <end position="583"/>
    </location>
</feature>
<dbReference type="InterPro" id="IPR003527">
    <property type="entry name" value="MAP_kinase_CS"/>
</dbReference>
<dbReference type="InterPro" id="IPR017441">
    <property type="entry name" value="Protein_kinase_ATP_BS"/>
</dbReference>
<comment type="similarity">
    <text evidence="8">Belongs to the protein kinase superfamily. Ser/Thr protein kinase family. MAP kinase subfamily.</text>
</comment>
<dbReference type="Gene3D" id="1.10.510.10">
    <property type="entry name" value="Transferase(Phosphotransferase) domain 1"/>
    <property type="match status" value="1"/>
</dbReference>
<dbReference type="InterPro" id="IPR050117">
    <property type="entry name" value="MAPK"/>
</dbReference>
<dbReference type="Gene3D" id="3.30.200.20">
    <property type="entry name" value="Phosphorylase Kinase, domain 1"/>
    <property type="match status" value="1"/>
</dbReference>
<dbReference type="GO" id="GO:0005524">
    <property type="term" value="F:ATP binding"/>
    <property type="evidence" value="ECO:0007669"/>
    <property type="project" value="UniProtKB-UniRule"/>
</dbReference>
<comment type="cofactor">
    <cofactor evidence="8">
        <name>Mg(2+)</name>
        <dbReference type="ChEBI" id="CHEBI:18420"/>
    </cofactor>
</comment>
<evidence type="ECO:0000256" key="6">
    <source>
        <dbReference type="ARBA" id="ARBA00022840"/>
    </source>
</evidence>
<dbReference type="PROSITE" id="PS00108">
    <property type="entry name" value="PROTEIN_KINASE_ST"/>
    <property type="match status" value="1"/>
</dbReference>
<feature type="region of interest" description="Disordered" evidence="9">
    <location>
        <begin position="278"/>
        <end position="329"/>
    </location>
</feature>
<feature type="region of interest" description="Disordered" evidence="9">
    <location>
        <begin position="653"/>
        <end position="696"/>
    </location>
</feature>
<feature type="compositionally biased region" description="Low complexity" evidence="9">
    <location>
        <begin position="584"/>
        <end position="617"/>
    </location>
</feature>
<accession>A0AAN6GIS5</accession>
<comment type="caution">
    <text evidence="11">The sequence shown here is derived from an EMBL/GenBank/DDBJ whole genome shotgun (WGS) entry which is preliminary data.</text>
</comment>
<evidence type="ECO:0000256" key="1">
    <source>
        <dbReference type="ARBA" id="ARBA00012411"/>
    </source>
</evidence>
<dbReference type="EC" id="2.7.11.24" evidence="1 8"/>
<evidence type="ECO:0000256" key="7">
    <source>
        <dbReference type="PROSITE-ProRule" id="PRU10141"/>
    </source>
</evidence>
<keyword evidence="5 8" id="KW-0418">Kinase</keyword>
<dbReference type="CDD" id="cd07834">
    <property type="entry name" value="STKc_MAPK"/>
    <property type="match status" value="1"/>
</dbReference>
<evidence type="ECO:0000259" key="10">
    <source>
        <dbReference type="PROSITE" id="PS50011"/>
    </source>
</evidence>
<dbReference type="EMBL" id="JAPDMQ010000023">
    <property type="protein sequence ID" value="KAK0539871.1"/>
    <property type="molecule type" value="Genomic_DNA"/>
</dbReference>
<keyword evidence="8" id="KW-0460">Magnesium</keyword>
<evidence type="ECO:0000256" key="5">
    <source>
        <dbReference type="ARBA" id="ARBA00022777"/>
    </source>
</evidence>
<feature type="region of interest" description="Disordered" evidence="9">
    <location>
        <begin position="514"/>
        <end position="641"/>
    </location>
</feature>
<dbReference type="PROSITE" id="PS00107">
    <property type="entry name" value="PROTEIN_KINASE_ATP"/>
    <property type="match status" value="1"/>
</dbReference>
<keyword evidence="12" id="KW-1185">Reference proteome</keyword>
<evidence type="ECO:0000256" key="8">
    <source>
        <dbReference type="RuleBase" id="RU361165"/>
    </source>
</evidence>
<evidence type="ECO:0000313" key="11">
    <source>
        <dbReference type="EMBL" id="KAK0539871.1"/>
    </source>
</evidence>
<feature type="compositionally biased region" description="Low complexity" evidence="9">
    <location>
        <begin position="555"/>
        <end position="566"/>
    </location>
</feature>
<dbReference type="InterPro" id="IPR011009">
    <property type="entry name" value="Kinase-like_dom_sf"/>
</dbReference>
<comment type="catalytic activity">
    <reaction evidence="8">
        <text>L-threonyl-[protein] + ATP = O-phospho-L-threonyl-[protein] + ADP + H(+)</text>
        <dbReference type="Rhea" id="RHEA:46608"/>
        <dbReference type="Rhea" id="RHEA-COMP:11060"/>
        <dbReference type="Rhea" id="RHEA-COMP:11605"/>
        <dbReference type="ChEBI" id="CHEBI:15378"/>
        <dbReference type="ChEBI" id="CHEBI:30013"/>
        <dbReference type="ChEBI" id="CHEBI:30616"/>
        <dbReference type="ChEBI" id="CHEBI:61977"/>
        <dbReference type="ChEBI" id="CHEBI:456216"/>
        <dbReference type="EC" id="2.7.11.24"/>
    </reaction>
</comment>
<dbReference type="Proteomes" id="UP001176521">
    <property type="component" value="Unassembled WGS sequence"/>
</dbReference>
<keyword evidence="2 8" id="KW-0723">Serine/threonine-protein kinase</keyword>
<feature type="compositionally biased region" description="Low complexity" evidence="9">
    <location>
        <begin position="24"/>
        <end position="71"/>
    </location>
</feature>
<keyword evidence="3 8" id="KW-0808">Transferase</keyword>
<dbReference type="SUPFAM" id="SSF56112">
    <property type="entry name" value="Protein kinase-like (PK-like)"/>
    <property type="match status" value="1"/>
</dbReference>
<feature type="compositionally biased region" description="Polar residues" evidence="9">
    <location>
        <begin position="286"/>
        <end position="299"/>
    </location>
</feature>
<reference evidence="11" key="1">
    <citation type="journal article" date="2023" name="PhytoFront">
        <title>Draft Genome Resources of Seven Strains of Tilletia horrida, Causal Agent of Kernel Smut of Rice.</title>
        <authorList>
            <person name="Khanal S."/>
            <person name="Antony Babu S."/>
            <person name="Zhou X.G."/>
        </authorList>
    </citation>
    <scope>NUCLEOTIDE SEQUENCE</scope>
    <source>
        <strain evidence="11">TX3</strain>
    </source>
</reference>
<dbReference type="PROSITE" id="PS50011">
    <property type="entry name" value="PROTEIN_KINASE_DOM"/>
    <property type="match status" value="1"/>
</dbReference>
<evidence type="ECO:0000256" key="4">
    <source>
        <dbReference type="ARBA" id="ARBA00022741"/>
    </source>
</evidence>
<evidence type="ECO:0000256" key="3">
    <source>
        <dbReference type="ARBA" id="ARBA00022679"/>
    </source>
</evidence>
<dbReference type="PANTHER" id="PTHR24055">
    <property type="entry name" value="MITOGEN-ACTIVATED PROTEIN KINASE"/>
    <property type="match status" value="1"/>
</dbReference>
<dbReference type="InterPro" id="IPR008271">
    <property type="entry name" value="Ser/Thr_kinase_AS"/>
</dbReference>
<feature type="binding site" evidence="7">
    <location>
        <position position="148"/>
    </location>
    <ligand>
        <name>ATP</name>
        <dbReference type="ChEBI" id="CHEBI:30616"/>
    </ligand>
</feature>
<feature type="compositionally biased region" description="Basic and acidic residues" evidence="9">
    <location>
        <begin position="79"/>
        <end position="92"/>
    </location>
</feature>
<gene>
    <name evidence="11" type="ORF">OC842_000755</name>
</gene>
<comment type="activity regulation">
    <text evidence="8">Activated by threonine and tyrosine phosphorylation.</text>
</comment>
<name>A0AAN6GIS5_9BASI</name>
<dbReference type="InterPro" id="IPR000719">
    <property type="entry name" value="Prot_kinase_dom"/>
</dbReference>
<feature type="compositionally biased region" description="Basic and acidic residues" evidence="9">
    <location>
        <begin position="311"/>
        <end position="322"/>
    </location>
</feature>
<dbReference type="GO" id="GO:0004707">
    <property type="term" value="F:MAP kinase activity"/>
    <property type="evidence" value="ECO:0007669"/>
    <property type="project" value="UniProtKB-EC"/>
</dbReference>
<sequence length="803" mass="87442">MVIIRPTSRSPPPPPFGMSEGQDSPVPAASTSTAAASASSPERAAAGATALASSTSAATTSGPQAATGRSVTRTRRSRRTEPPRVPPEDHPLSAENLAARGYYTFQCLGVPFHVHRRYRFVRELGIGAYGCVALCRDEILDCNVAIKKVTRIFDRDVLARRALREVAILRHLCGCDNVTTLLDFDASFVDFAEVYFILSASEADLSQIIRSGQGLSDAHLQYFLAQILRGTRYMHAANVIHRDLKPGNLLVNADCALRICDFGLARAFAVPLEGEENGLFRPQTPDGGNSYQRMAQSPMRSPARQFSPEPHSPDKPKPDRRLSVSTSRLDFPGGPLTDYVATRWYRAPEIMLCLKDGYGPEIDMWSIGCILAELISGKPIFPGKDYVDQIARINSVLGAPSEETIAKIGSERARTYLLSLPKQATTSLERMYPNASPDAIDLLSKLLTWDPEERISAADALQHPWLKAYHRSNANWTPPMPFSRFADVEFIKSLPAFRAAFDLQASEIRAENERADLEAATEDSSSDLSGDDERRSYENGSADCSRAREGSPRRQNQQQQEQQQQQHSCEELDDEDAEGDEQQDVQFVSSSSSSGTSTTSHLGPTSATSAGSSLATPCSSAVGEDPSLLSPGMYPRRRKGSACHPDPFCPINNSVAPMMPVRSQRNGSESSIDSRRSRAARRGRSGQEDAEEDMERCNAAAEAEADALYGQPSEWLGIDEKVLNQGYVGGGSRRSTKPMLGCERRRRTRSHSFSRMRHSGTSFLASTAASAGGAAGTPLDAGQLPRALLQPEGGELERRAIAV</sequence>
<keyword evidence="4 7" id="KW-0547">Nucleotide-binding</keyword>
<proteinExistence type="inferred from homology"/>
<dbReference type="Pfam" id="PF00069">
    <property type="entry name" value="Pkinase"/>
    <property type="match status" value="2"/>
</dbReference>
<keyword evidence="6 7" id="KW-0067">ATP-binding</keyword>
<organism evidence="11 12">
    <name type="scientific">Tilletia horrida</name>
    <dbReference type="NCBI Taxonomy" id="155126"/>
    <lineage>
        <taxon>Eukaryota</taxon>
        <taxon>Fungi</taxon>
        <taxon>Dikarya</taxon>
        <taxon>Basidiomycota</taxon>
        <taxon>Ustilaginomycotina</taxon>
        <taxon>Exobasidiomycetes</taxon>
        <taxon>Tilletiales</taxon>
        <taxon>Tilletiaceae</taxon>
        <taxon>Tilletia</taxon>
    </lineage>
</organism>
<evidence type="ECO:0000313" key="12">
    <source>
        <dbReference type="Proteomes" id="UP001176521"/>
    </source>
</evidence>
<evidence type="ECO:0000256" key="2">
    <source>
        <dbReference type="ARBA" id="ARBA00022527"/>
    </source>
</evidence>
<dbReference type="SMART" id="SM00220">
    <property type="entry name" value="S_TKc"/>
    <property type="match status" value="1"/>
</dbReference>
<evidence type="ECO:0000256" key="9">
    <source>
        <dbReference type="SAM" id="MobiDB-lite"/>
    </source>
</evidence>
<feature type="domain" description="Protein kinase" evidence="10">
    <location>
        <begin position="118"/>
        <end position="466"/>
    </location>
</feature>
<feature type="region of interest" description="Disordered" evidence="9">
    <location>
        <begin position="1"/>
        <end position="92"/>
    </location>
</feature>
<dbReference type="AlphaFoldDB" id="A0AAN6GIS5"/>
<protein>
    <recommendedName>
        <fullName evidence="1 8">Mitogen-activated protein kinase</fullName>
        <ecNumber evidence="1 8">2.7.11.24</ecNumber>
    </recommendedName>
</protein>
<dbReference type="PROSITE" id="PS01351">
    <property type="entry name" value="MAPK"/>
    <property type="match status" value="1"/>
</dbReference>